<name>A0A1J1HQV1_9DIPT</name>
<dbReference type="EMBL" id="CVRI01000019">
    <property type="protein sequence ID" value="CRK90413.1"/>
    <property type="molecule type" value="Genomic_DNA"/>
</dbReference>
<dbReference type="AlphaFoldDB" id="A0A1J1HQV1"/>
<reference evidence="1 2" key="1">
    <citation type="submission" date="2015-04" db="EMBL/GenBank/DDBJ databases">
        <authorList>
            <person name="Syromyatnikov M.Y."/>
            <person name="Popov V.N."/>
        </authorList>
    </citation>
    <scope>NUCLEOTIDE SEQUENCE [LARGE SCALE GENOMIC DNA]</scope>
</reference>
<sequence length="219" mass="25771">MSSRKEAHHKKSTQIAHLNLKNSTPNSLLLISCINMYETIIIKDSKNAIEYLSYRNFKKTNIILDIRIVATSVGGWNKYIQIFYESKQSFDNFSHKRTQFVILEPELLKSANKIEYNIQLMEKTNQNKHFIVTYTLDANILSKICLNMHCKVKYRRSLPGPNFYGLFFEEAPKSHNKLMLTLIFYSMKMKLSWEININAKETKIQLNFNFFLAKIKVKN</sequence>
<evidence type="ECO:0000313" key="2">
    <source>
        <dbReference type="Proteomes" id="UP000183832"/>
    </source>
</evidence>
<accession>A0A1J1HQV1</accession>
<evidence type="ECO:0000313" key="1">
    <source>
        <dbReference type="EMBL" id="CRK90413.1"/>
    </source>
</evidence>
<dbReference type="PROSITE" id="PS51257">
    <property type="entry name" value="PROKAR_LIPOPROTEIN"/>
    <property type="match status" value="1"/>
</dbReference>
<dbReference type="OrthoDB" id="2020662at2759"/>
<gene>
    <name evidence="1" type="ORF">CLUMA_CG004147</name>
</gene>
<protein>
    <submittedName>
        <fullName evidence="1">CLUMA_CG004147, isoform A</fullName>
    </submittedName>
</protein>
<proteinExistence type="predicted"/>
<organism evidence="1 2">
    <name type="scientific">Clunio marinus</name>
    <dbReference type="NCBI Taxonomy" id="568069"/>
    <lineage>
        <taxon>Eukaryota</taxon>
        <taxon>Metazoa</taxon>
        <taxon>Ecdysozoa</taxon>
        <taxon>Arthropoda</taxon>
        <taxon>Hexapoda</taxon>
        <taxon>Insecta</taxon>
        <taxon>Pterygota</taxon>
        <taxon>Neoptera</taxon>
        <taxon>Endopterygota</taxon>
        <taxon>Diptera</taxon>
        <taxon>Nematocera</taxon>
        <taxon>Chironomoidea</taxon>
        <taxon>Chironomidae</taxon>
        <taxon>Clunio</taxon>
    </lineage>
</organism>
<dbReference type="Proteomes" id="UP000183832">
    <property type="component" value="Unassembled WGS sequence"/>
</dbReference>
<keyword evidence="2" id="KW-1185">Reference proteome</keyword>